<gene>
    <name evidence="1" type="ORF">EVAR_43173_1</name>
</gene>
<comment type="caution">
    <text evidence="1">The sequence shown here is derived from an EMBL/GenBank/DDBJ whole genome shotgun (WGS) entry which is preliminary data.</text>
</comment>
<name>A0A4C1XKG3_EUMVA</name>
<organism evidence="1 2">
    <name type="scientific">Eumeta variegata</name>
    <name type="common">Bagworm moth</name>
    <name type="synonym">Eumeta japonica</name>
    <dbReference type="NCBI Taxonomy" id="151549"/>
    <lineage>
        <taxon>Eukaryota</taxon>
        <taxon>Metazoa</taxon>
        <taxon>Ecdysozoa</taxon>
        <taxon>Arthropoda</taxon>
        <taxon>Hexapoda</taxon>
        <taxon>Insecta</taxon>
        <taxon>Pterygota</taxon>
        <taxon>Neoptera</taxon>
        <taxon>Endopterygota</taxon>
        <taxon>Lepidoptera</taxon>
        <taxon>Glossata</taxon>
        <taxon>Ditrysia</taxon>
        <taxon>Tineoidea</taxon>
        <taxon>Psychidae</taxon>
        <taxon>Oiketicinae</taxon>
        <taxon>Eumeta</taxon>
    </lineage>
</organism>
<accession>A0A4C1XKG3</accession>
<protein>
    <submittedName>
        <fullName evidence="1">Uncharacterized protein</fullName>
    </submittedName>
</protein>
<proteinExistence type="predicted"/>
<keyword evidence="2" id="KW-1185">Reference proteome</keyword>
<evidence type="ECO:0000313" key="2">
    <source>
        <dbReference type="Proteomes" id="UP000299102"/>
    </source>
</evidence>
<dbReference type="AlphaFoldDB" id="A0A4C1XKG3"/>
<evidence type="ECO:0000313" key="1">
    <source>
        <dbReference type="EMBL" id="GBP64396.1"/>
    </source>
</evidence>
<dbReference type="Proteomes" id="UP000299102">
    <property type="component" value="Unassembled WGS sequence"/>
</dbReference>
<reference evidence="1 2" key="1">
    <citation type="journal article" date="2019" name="Commun. Biol.">
        <title>The bagworm genome reveals a unique fibroin gene that provides high tensile strength.</title>
        <authorList>
            <person name="Kono N."/>
            <person name="Nakamura H."/>
            <person name="Ohtoshi R."/>
            <person name="Tomita M."/>
            <person name="Numata K."/>
            <person name="Arakawa K."/>
        </authorList>
    </citation>
    <scope>NUCLEOTIDE SEQUENCE [LARGE SCALE GENOMIC DNA]</scope>
</reference>
<dbReference type="EMBL" id="BGZK01000896">
    <property type="protein sequence ID" value="GBP64396.1"/>
    <property type="molecule type" value="Genomic_DNA"/>
</dbReference>
<sequence length="114" mass="12633">MFTKRAPFTPHSRLDHRVLLPEPVLEFWAGRARNTDWRTKATGVSDDNEKLTEGRCELEVEKSLMASLLIHTLPQSLYFRPRTVNVKPPTPARADGGPITAVVTNAVTAHGNCG</sequence>